<feature type="chain" id="PRO_5020730072" description="DUF3558 domain-containing protein" evidence="1">
    <location>
        <begin position="25"/>
        <end position="216"/>
    </location>
</feature>
<evidence type="ECO:0000256" key="1">
    <source>
        <dbReference type="SAM" id="SignalP"/>
    </source>
</evidence>
<proteinExistence type="predicted"/>
<name>A0A4D4J3W2_9PSEU</name>
<dbReference type="AlphaFoldDB" id="A0A4D4J3W2"/>
<keyword evidence="3" id="KW-1185">Reference proteome</keyword>
<feature type="signal peptide" evidence="1">
    <location>
        <begin position="1"/>
        <end position="24"/>
    </location>
</feature>
<reference evidence="3" key="1">
    <citation type="submission" date="2019-04" db="EMBL/GenBank/DDBJ databases">
        <title>Draft genome sequence of Pseudonocardiaceae bacterium SL3-2-4.</title>
        <authorList>
            <person name="Ningsih F."/>
            <person name="Yokota A."/>
            <person name="Sakai Y."/>
            <person name="Nanatani K."/>
            <person name="Yabe S."/>
            <person name="Oetari A."/>
            <person name="Sjamsuridzal W."/>
        </authorList>
    </citation>
    <scope>NUCLEOTIDE SEQUENCE [LARGE SCALE GENOMIC DNA]</scope>
    <source>
        <strain evidence="3">SL3-2-4</strain>
    </source>
</reference>
<comment type="caution">
    <text evidence="2">The sequence shown here is derived from an EMBL/GenBank/DDBJ whole genome shotgun (WGS) entry which is preliminary data.</text>
</comment>
<gene>
    <name evidence="2" type="ORF">GTS_17870</name>
</gene>
<keyword evidence="1" id="KW-0732">Signal</keyword>
<dbReference type="PROSITE" id="PS51257">
    <property type="entry name" value="PROKAR_LIPOPROTEIN"/>
    <property type="match status" value="1"/>
</dbReference>
<accession>A0A4D4J3W2</accession>
<dbReference type="Proteomes" id="UP000298860">
    <property type="component" value="Unassembled WGS sequence"/>
</dbReference>
<evidence type="ECO:0000313" key="3">
    <source>
        <dbReference type="Proteomes" id="UP000298860"/>
    </source>
</evidence>
<evidence type="ECO:0000313" key="2">
    <source>
        <dbReference type="EMBL" id="GDY30154.1"/>
    </source>
</evidence>
<dbReference type="EMBL" id="BJFL01000006">
    <property type="protein sequence ID" value="GDY30154.1"/>
    <property type="molecule type" value="Genomic_DNA"/>
</dbReference>
<protein>
    <recommendedName>
        <fullName evidence="4">DUF3558 domain-containing protein</fullName>
    </recommendedName>
</protein>
<sequence length="216" mass="23136">MSIRNLVPAGLFLLTALGACGVPAQPDPPPGRAATLSPDVIPYDQVEFRTNRRPVIRPGQECLDIDAQLAARLGLSGDDAYRRPSQQVNGGCSFPDEDQTVVAGATQPFGEFWRANVKDQGVPGSMYTGLASFQRKILDGRYYAVEYVGGDYPEPYADQCALVVDVGSVNPLVVQIGPYRGTNDLDAVRRTRCARAEQLALQVLAARDPGGGSRVG</sequence>
<evidence type="ECO:0008006" key="4">
    <source>
        <dbReference type="Google" id="ProtNLM"/>
    </source>
</evidence>
<organism evidence="2 3">
    <name type="scientific">Gandjariella thermophila</name>
    <dbReference type="NCBI Taxonomy" id="1931992"/>
    <lineage>
        <taxon>Bacteria</taxon>
        <taxon>Bacillati</taxon>
        <taxon>Actinomycetota</taxon>
        <taxon>Actinomycetes</taxon>
        <taxon>Pseudonocardiales</taxon>
        <taxon>Pseudonocardiaceae</taxon>
        <taxon>Gandjariella</taxon>
    </lineage>
</organism>